<keyword evidence="4" id="KW-1185">Reference proteome</keyword>
<protein>
    <submittedName>
        <fullName evidence="3">Uncharacterized protein</fullName>
    </submittedName>
</protein>
<dbReference type="OrthoDB" id="268407at2"/>
<feature type="transmembrane region" description="Helical" evidence="2">
    <location>
        <begin position="287"/>
        <end position="304"/>
    </location>
</feature>
<feature type="transmembrane region" description="Helical" evidence="2">
    <location>
        <begin position="197"/>
        <end position="226"/>
    </location>
</feature>
<evidence type="ECO:0000256" key="1">
    <source>
        <dbReference type="SAM" id="MobiDB-lite"/>
    </source>
</evidence>
<dbReference type="KEGG" id="tpla:ElP_76180"/>
<dbReference type="RefSeq" id="WP_145279894.1">
    <property type="nucleotide sequence ID" value="NZ_CP036430.1"/>
</dbReference>
<evidence type="ECO:0000313" key="3">
    <source>
        <dbReference type="EMBL" id="QDV39646.1"/>
    </source>
</evidence>
<feature type="transmembrane region" description="Helical" evidence="2">
    <location>
        <begin position="447"/>
        <end position="466"/>
    </location>
</feature>
<dbReference type="EMBL" id="CP036430">
    <property type="protein sequence ID" value="QDV39646.1"/>
    <property type="molecule type" value="Genomic_DNA"/>
</dbReference>
<sequence>MSGQATLSPDRRGSGEDTPGVAGDALGEVRGAVGLLGGAIDRPSVLLATLLAANAVFQPYRGRHHDAILYGFQLTNRASGGRHAADLFLKFGSQDDYSLYSRLVSPLVSALGLDAASFLVYLAGVVAFSWALIRLVGAIVPDWAVASAGLVAVAVAAVPLGGLETFHINENFLTPRLPSVALAMIGLERLLRGRWGLAGAALAASMAVHPLMGFGGVLVALAYVAARVVPPRISAAVGVLGLAATAAILALPGPGARIFGGMDPAWYGEVLSRSRYMVGLAWDPADWLRLLASLSILLAGRRLLSADRRSADLLLAVAVASAAGMLGSLLAGTRPYALLLQGQPFRALWPLELLRLPLAMVLARAWWGRGPRGRLGAVLLVGALTTRAPSPADLALLLAVSTLAAVVLRRAGTRPRDPEWAWKAASAGIATAAAVRMAWMYACLSGMWGAFAALVDLDAIAAIALAPIDPLARGLLVVAAGSGLAATLGTGGGYRAAALAIFLAAQLGGLAISDRQPIGDRDRRREADLRLVSGYLARHPTDRPGVPTVYWPDRLTDLWFELGVDSYSAYYQSAGVAFRRGTAIEARRRADLVAPFEMYELTNQKMITRDDDLEKVARYFRIGEDPDPPTLGDLVRLCGDEGLDLVVARAGYPGWYAAGNGRWYIYDCEFVRGRAAGLVAGGGPRAGGPGRGG</sequence>
<keyword evidence="2" id="KW-0472">Membrane</keyword>
<accession>A0A518HFV2</accession>
<feature type="transmembrane region" description="Helical" evidence="2">
    <location>
        <begin position="233"/>
        <end position="252"/>
    </location>
</feature>
<geneLocation type="plasmid" evidence="4">
    <name>pelp_4</name>
</geneLocation>
<gene>
    <name evidence="3" type="ORF">ElP_76180</name>
</gene>
<feature type="transmembrane region" description="Helical" evidence="2">
    <location>
        <begin position="311"/>
        <end position="331"/>
    </location>
</feature>
<feature type="transmembrane region" description="Helical" evidence="2">
    <location>
        <begin position="107"/>
        <end position="131"/>
    </location>
</feature>
<reference evidence="3 4" key="1">
    <citation type="submission" date="2019-02" db="EMBL/GenBank/DDBJ databases">
        <title>Deep-cultivation of Planctomycetes and their phenomic and genomic characterization uncovers novel biology.</title>
        <authorList>
            <person name="Wiegand S."/>
            <person name="Jogler M."/>
            <person name="Boedeker C."/>
            <person name="Pinto D."/>
            <person name="Vollmers J."/>
            <person name="Rivas-Marin E."/>
            <person name="Kohn T."/>
            <person name="Peeters S.H."/>
            <person name="Heuer A."/>
            <person name="Rast P."/>
            <person name="Oberbeckmann S."/>
            <person name="Bunk B."/>
            <person name="Jeske O."/>
            <person name="Meyerdierks A."/>
            <person name="Storesund J.E."/>
            <person name="Kallscheuer N."/>
            <person name="Luecker S."/>
            <person name="Lage O.M."/>
            <person name="Pohl T."/>
            <person name="Merkel B.J."/>
            <person name="Hornburger P."/>
            <person name="Mueller R.-W."/>
            <person name="Bruemmer F."/>
            <person name="Labrenz M."/>
            <person name="Spormann A.M."/>
            <person name="Op den Camp H."/>
            <person name="Overmann J."/>
            <person name="Amann R."/>
            <person name="Jetten M.S.M."/>
            <person name="Mascher T."/>
            <person name="Medema M.H."/>
            <person name="Devos D.P."/>
            <person name="Kaster A.-K."/>
            <person name="Ovreas L."/>
            <person name="Rohde M."/>
            <person name="Galperin M.Y."/>
            <person name="Jogler C."/>
        </authorList>
    </citation>
    <scope>NUCLEOTIDE SEQUENCE [LARGE SCALE GENOMIC DNA]</scope>
    <source>
        <strain evidence="3 4">ElP</strain>
        <plasmid evidence="4">pelp_4</plasmid>
    </source>
</reference>
<feature type="region of interest" description="Disordered" evidence="1">
    <location>
        <begin position="1"/>
        <end position="23"/>
    </location>
</feature>
<name>A0A518HFV2_9BACT</name>
<feature type="transmembrane region" description="Helical" evidence="2">
    <location>
        <begin position="143"/>
        <end position="161"/>
    </location>
</feature>
<feature type="transmembrane region" description="Helical" evidence="2">
    <location>
        <begin position="471"/>
        <end position="488"/>
    </location>
</feature>
<keyword evidence="2" id="KW-1133">Transmembrane helix</keyword>
<keyword evidence="2" id="KW-0812">Transmembrane</keyword>
<evidence type="ECO:0000313" key="4">
    <source>
        <dbReference type="Proteomes" id="UP000317835"/>
    </source>
</evidence>
<keyword evidence="3" id="KW-0614">Plasmid</keyword>
<proteinExistence type="predicted"/>
<feature type="transmembrane region" description="Helical" evidence="2">
    <location>
        <begin position="388"/>
        <end position="408"/>
    </location>
</feature>
<dbReference type="Proteomes" id="UP000317835">
    <property type="component" value="Plasmid pElP_4"/>
</dbReference>
<dbReference type="AlphaFoldDB" id="A0A518HFV2"/>
<feature type="transmembrane region" description="Helical" evidence="2">
    <location>
        <begin position="420"/>
        <end position="441"/>
    </location>
</feature>
<evidence type="ECO:0000256" key="2">
    <source>
        <dbReference type="SAM" id="Phobius"/>
    </source>
</evidence>
<organism evidence="3 4">
    <name type="scientific">Tautonia plasticadhaerens</name>
    <dbReference type="NCBI Taxonomy" id="2527974"/>
    <lineage>
        <taxon>Bacteria</taxon>
        <taxon>Pseudomonadati</taxon>
        <taxon>Planctomycetota</taxon>
        <taxon>Planctomycetia</taxon>
        <taxon>Isosphaerales</taxon>
        <taxon>Isosphaeraceae</taxon>
        <taxon>Tautonia</taxon>
    </lineage>
</organism>